<reference evidence="10" key="1">
    <citation type="submission" date="2019-08" db="EMBL/GenBank/DDBJ databases">
        <title>The improved chromosome-level genome for the pearl oyster Pinctada fucata martensii using PacBio sequencing and Hi-C.</title>
        <authorList>
            <person name="Zheng Z."/>
        </authorList>
    </citation>
    <scope>NUCLEOTIDE SEQUENCE</scope>
    <source>
        <strain evidence="10">ZZ-2019</strain>
        <tissue evidence="10">Adductor muscle</tissue>
    </source>
</reference>
<evidence type="ECO:0000256" key="7">
    <source>
        <dbReference type="SAM" id="MobiDB-lite"/>
    </source>
</evidence>
<dbReference type="PRINTS" id="PR00237">
    <property type="entry name" value="GPCRRHODOPSN"/>
</dbReference>
<dbReference type="PANTHER" id="PTHR22750">
    <property type="entry name" value="G-PROTEIN COUPLED RECEPTOR"/>
    <property type="match status" value="1"/>
</dbReference>
<evidence type="ECO:0000256" key="3">
    <source>
        <dbReference type="ARBA" id="ARBA00022692"/>
    </source>
</evidence>
<feature type="transmembrane region" description="Helical" evidence="8">
    <location>
        <begin position="226"/>
        <end position="245"/>
    </location>
</feature>
<evidence type="ECO:0000259" key="9">
    <source>
        <dbReference type="PROSITE" id="PS50262"/>
    </source>
</evidence>
<evidence type="ECO:0000256" key="2">
    <source>
        <dbReference type="ARBA" id="ARBA00022475"/>
    </source>
</evidence>
<dbReference type="EMBL" id="VSWD01000009">
    <property type="protein sequence ID" value="KAK3094208.1"/>
    <property type="molecule type" value="Genomic_DNA"/>
</dbReference>
<dbReference type="SUPFAM" id="SSF81321">
    <property type="entry name" value="Family A G protein-coupled receptor-like"/>
    <property type="match status" value="1"/>
</dbReference>
<dbReference type="AlphaFoldDB" id="A0AA89BXQ0"/>
<keyword evidence="2" id="KW-1003">Cell membrane</keyword>
<evidence type="ECO:0000313" key="11">
    <source>
        <dbReference type="Proteomes" id="UP001186944"/>
    </source>
</evidence>
<dbReference type="InterPro" id="IPR017452">
    <property type="entry name" value="GPCR_Rhodpsn_7TM"/>
</dbReference>
<organism evidence="10 11">
    <name type="scientific">Pinctada imbricata</name>
    <name type="common">Atlantic pearl-oyster</name>
    <name type="synonym">Pinctada martensii</name>
    <dbReference type="NCBI Taxonomy" id="66713"/>
    <lineage>
        <taxon>Eukaryota</taxon>
        <taxon>Metazoa</taxon>
        <taxon>Spiralia</taxon>
        <taxon>Lophotrochozoa</taxon>
        <taxon>Mollusca</taxon>
        <taxon>Bivalvia</taxon>
        <taxon>Autobranchia</taxon>
        <taxon>Pteriomorphia</taxon>
        <taxon>Pterioida</taxon>
        <taxon>Pterioidea</taxon>
        <taxon>Pteriidae</taxon>
        <taxon>Pinctada</taxon>
    </lineage>
</organism>
<feature type="region of interest" description="Disordered" evidence="7">
    <location>
        <begin position="309"/>
        <end position="330"/>
    </location>
</feature>
<name>A0AA89BXQ0_PINIB</name>
<keyword evidence="3 6" id="KW-0812">Transmembrane</keyword>
<comment type="similarity">
    <text evidence="6">Belongs to the G-protein coupled receptor 1 family.</text>
</comment>
<dbReference type="InterPro" id="IPR000276">
    <property type="entry name" value="GPCR_Rhodpsn"/>
</dbReference>
<feature type="transmembrane region" description="Helical" evidence="8">
    <location>
        <begin position="89"/>
        <end position="108"/>
    </location>
</feature>
<gene>
    <name evidence="10" type="ORF">FSP39_025460</name>
</gene>
<evidence type="ECO:0000256" key="4">
    <source>
        <dbReference type="ARBA" id="ARBA00022989"/>
    </source>
</evidence>
<dbReference type="Proteomes" id="UP001186944">
    <property type="component" value="Unassembled WGS sequence"/>
</dbReference>
<feature type="transmembrane region" description="Helical" evidence="8">
    <location>
        <begin position="47"/>
        <end position="69"/>
    </location>
</feature>
<dbReference type="Pfam" id="PF00001">
    <property type="entry name" value="7tm_1"/>
    <property type="match status" value="1"/>
</dbReference>
<feature type="transmembrane region" description="Helical" evidence="8">
    <location>
        <begin position="265"/>
        <end position="284"/>
    </location>
</feature>
<comment type="caution">
    <text evidence="10">The sequence shown here is derived from an EMBL/GenBank/DDBJ whole genome shotgun (WGS) entry which is preliminary data.</text>
</comment>
<dbReference type="GO" id="GO:0004930">
    <property type="term" value="F:G protein-coupled receptor activity"/>
    <property type="evidence" value="ECO:0007669"/>
    <property type="project" value="UniProtKB-KW"/>
</dbReference>
<dbReference type="Gene3D" id="1.20.1070.10">
    <property type="entry name" value="Rhodopsin 7-helix transmembrane proteins"/>
    <property type="match status" value="1"/>
</dbReference>
<keyword evidence="6" id="KW-0807">Transducer</keyword>
<keyword evidence="6" id="KW-0675">Receptor</keyword>
<evidence type="ECO:0000313" key="10">
    <source>
        <dbReference type="EMBL" id="KAK3094208.1"/>
    </source>
</evidence>
<dbReference type="PROSITE" id="PS00237">
    <property type="entry name" value="G_PROTEIN_RECEP_F1_1"/>
    <property type="match status" value="1"/>
</dbReference>
<feature type="domain" description="G-protein coupled receptors family 1 profile" evidence="9">
    <location>
        <begin position="27"/>
        <end position="281"/>
    </location>
</feature>
<dbReference type="SMART" id="SM01381">
    <property type="entry name" value="7TM_GPCR_Srsx"/>
    <property type="match status" value="1"/>
</dbReference>
<dbReference type="GO" id="GO:0005886">
    <property type="term" value="C:plasma membrane"/>
    <property type="evidence" value="ECO:0007669"/>
    <property type="project" value="UniProtKB-SubCell"/>
</dbReference>
<comment type="subcellular location">
    <subcellularLocation>
        <location evidence="1">Cell membrane</location>
        <topology evidence="1">Multi-pass membrane protein</topology>
    </subcellularLocation>
</comment>
<evidence type="ECO:0000256" key="6">
    <source>
        <dbReference type="RuleBase" id="RU000688"/>
    </source>
</evidence>
<feature type="transmembrane region" description="Helical" evidence="8">
    <location>
        <begin position="12"/>
        <end position="35"/>
    </location>
</feature>
<feature type="transmembrane region" description="Helical" evidence="8">
    <location>
        <begin position="162"/>
        <end position="195"/>
    </location>
</feature>
<dbReference type="PROSITE" id="PS50262">
    <property type="entry name" value="G_PROTEIN_RECEP_F1_2"/>
    <property type="match status" value="1"/>
</dbReference>
<accession>A0AA89BXQ0</accession>
<feature type="transmembrane region" description="Helical" evidence="8">
    <location>
        <begin position="129"/>
        <end position="150"/>
    </location>
</feature>
<proteinExistence type="inferred from homology"/>
<keyword evidence="4 8" id="KW-1133">Transmembrane helix</keyword>
<protein>
    <recommendedName>
        <fullName evidence="9">G-protein coupled receptors family 1 profile domain-containing protein</fullName>
    </recommendedName>
</protein>
<keyword evidence="5 8" id="KW-0472">Membrane</keyword>
<evidence type="ECO:0000256" key="5">
    <source>
        <dbReference type="ARBA" id="ARBA00023136"/>
    </source>
</evidence>
<evidence type="ECO:0000256" key="1">
    <source>
        <dbReference type="ARBA" id="ARBA00004651"/>
    </source>
</evidence>
<keyword evidence="6" id="KW-0297">G-protein coupled receptor</keyword>
<sequence length="345" mass="39254">MSEENDMIMNIVMGAVSLTLVPVILFGNSLVLISLNRFRFRFRKTTNLFIGSLSAADCTVASVTLPLYAAFYFRGEQLSKYKYLCLIKYSSVICTMGASLLSLLAIACDRYIAIIHPLRYPALMTRKRAKVIIALIWIYEILVLVIPLGWNHYDDRSNLCDFFVVLPLGFSITNAFVLIFVCLLICFLLYVRIFIVARAHRRKISERRSQNDVLSQRQFEKDTRSAKTMAVVLFLFFVFWVPFMLAGPLKYLKLEKSIIEFVKNITLLIAMTNSAINPIIYCWMRDDFRLAFKIIMPCFRQDVMPDSSAENSVGNGGGAENGTRRGTVNLISGPKVPITIQPKMK</sequence>
<keyword evidence="11" id="KW-1185">Reference proteome</keyword>
<evidence type="ECO:0000256" key="8">
    <source>
        <dbReference type="SAM" id="Phobius"/>
    </source>
</evidence>